<evidence type="ECO:0000256" key="4">
    <source>
        <dbReference type="ARBA" id="ARBA00022989"/>
    </source>
</evidence>
<feature type="transmembrane region" description="Helical" evidence="6">
    <location>
        <begin position="273"/>
        <end position="294"/>
    </location>
</feature>
<organism evidence="9 10">
    <name type="scientific">Candidatus Komeilibacteria bacterium RIFCSPLOWO2_02_FULL_48_11</name>
    <dbReference type="NCBI Taxonomy" id="1798553"/>
    <lineage>
        <taxon>Bacteria</taxon>
        <taxon>Candidatus Komeiliibacteriota</taxon>
    </lineage>
</organism>
<evidence type="ECO:0000256" key="3">
    <source>
        <dbReference type="ARBA" id="ARBA00022692"/>
    </source>
</evidence>
<evidence type="ECO:0008006" key="11">
    <source>
        <dbReference type="Google" id="ProtNLM"/>
    </source>
</evidence>
<dbReference type="Pfam" id="PF13567">
    <property type="entry name" value="DUF4131"/>
    <property type="match status" value="1"/>
</dbReference>
<evidence type="ECO:0000256" key="2">
    <source>
        <dbReference type="ARBA" id="ARBA00022475"/>
    </source>
</evidence>
<accession>A0A1G2BS45</accession>
<evidence type="ECO:0000313" key="10">
    <source>
        <dbReference type="Proteomes" id="UP000178109"/>
    </source>
</evidence>
<evidence type="ECO:0000256" key="5">
    <source>
        <dbReference type="ARBA" id="ARBA00023136"/>
    </source>
</evidence>
<comment type="subcellular location">
    <subcellularLocation>
        <location evidence="1">Cell membrane</location>
        <topology evidence="1">Multi-pass membrane protein</topology>
    </subcellularLocation>
</comment>
<feature type="transmembrane region" description="Helical" evidence="6">
    <location>
        <begin position="437"/>
        <end position="459"/>
    </location>
</feature>
<evidence type="ECO:0000256" key="6">
    <source>
        <dbReference type="SAM" id="Phobius"/>
    </source>
</evidence>
<dbReference type="EMBL" id="MHKO01000040">
    <property type="protein sequence ID" value="OGY91686.1"/>
    <property type="molecule type" value="Genomic_DNA"/>
</dbReference>
<feature type="domain" description="DUF4131" evidence="8">
    <location>
        <begin position="32"/>
        <end position="206"/>
    </location>
</feature>
<comment type="caution">
    <text evidence="9">The sequence shown here is derived from an EMBL/GenBank/DDBJ whole genome shotgun (WGS) entry which is preliminary data.</text>
</comment>
<proteinExistence type="predicted"/>
<keyword evidence="4 6" id="KW-1133">Transmembrane helix</keyword>
<dbReference type="InterPro" id="IPR052159">
    <property type="entry name" value="Competence_DNA_uptake"/>
</dbReference>
<dbReference type="InterPro" id="IPR025405">
    <property type="entry name" value="DUF4131"/>
</dbReference>
<feature type="transmembrane region" description="Helical" evidence="6">
    <location>
        <begin position="33"/>
        <end position="50"/>
    </location>
</feature>
<dbReference type="NCBIfam" id="TIGR00360">
    <property type="entry name" value="ComEC_N-term"/>
    <property type="match status" value="1"/>
</dbReference>
<gene>
    <name evidence="9" type="ORF">A3H70_01465</name>
</gene>
<feature type="transmembrane region" description="Helical" evidence="6">
    <location>
        <begin position="495"/>
        <end position="515"/>
    </location>
</feature>
<evidence type="ECO:0000259" key="7">
    <source>
        <dbReference type="Pfam" id="PF03772"/>
    </source>
</evidence>
<keyword evidence="3 6" id="KW-0812">Transmembrane</keyword>
<feature type="transmembrane region" description="Helical" evidence="6">
    <location>
        <begin position="57"/>
        <end position="73"/>
    </location>
</feature>
<sequence>MPRLARSKVFLICLLAFVLGVLAASFLAIKFVYLYGFLLLLLVGFFIFWFQRTWRIITLWGLFFVLGMIRLVLSEPVISNPSHISFYNGQKVVVEAVVTEEPDVRLDGQKLTVSVIANKTRHPDRPAVLGGEWRDPIGNPRDPSTPLRSARDDDKLKGRLLIKTALYPQYQYGDLLKITCAIEAPEQIEDFAYDKYLARYDIYSVCWRGQIEKIGSNQGNLIKAALLSIKARFIGAINSSLPEPHASLLAGILVGARRGIPDYLLEAFNRVGVTHIIAISGSNITIIAAALLILMQSIGVSRRRTFWLISLGIGAFVIMTGASASVVRAGIMGLFVLLASQLGRATRATNALVFTAFVMLLINPKILVFDAGFQLSFLATMGIVYISPILQNLAKRWPKLFGLKEVLIATLSAIIMTTPLILYQFGRFSVIAPLANLLIVPAVPTVMAVGFITGLVSLASSAVGSVIGWGAWTLLEYIIRVAEFLSSWSFASLELYSFHWVFMAALYGVIGWCVFKITVKDTRHKIQ</sequence>
<dbReference type="PANTHER" id="PTHR30619:SF7">
    <property type="entry name" value="BETA-LACTAMASE DOMAIN PROTEIN"/>
    <property type="match status" value="1"/>
</dbReference>
<dbReference type="STRING" id="1798553.A3H70_01465"/>
<dbReference type="Pfam" id="PF03772">
    <property type="entry name" value="Competence"/>
    <property type="match status" value="1"/>
</dbReference>
<dbReference type="InterPro" id="IPR004477">
    <property type="entry name" value="ComEC_N"/>
</dbReference>
<feature type="transmembrane region" description="Helical" evidence="6">
    <location>
        <begin position="375"/>
        <end position="394"/>
    </location>
</feature>
<keyword evidence="2" id="KW-1003">Cell membrane</keyword>
<protein>
    <recommendedName>
        <fullName evidence="11">ComEC/Rec2-related protein domain-containing protein</fullName>
    </recommendedName>
</protein>
<evidence type="ECO:0000313" key="9">
    <source>
        <dbReference type="EMBL" id="OGY91686.1"/>
    </source>
</evidence>
<dbReference type="AlphaFoldDB" id="A0A1G2BS45"/>
<name>A0A1G2BS45_9BACT</name>
<dbReference type="PANTHER" id="PTHR30619">
    <property type="entry name" value="DNA INTERNALIZATION/COMPETENCE PROTEIN COMEC/REC2"/>
    <property type="match status" value="1"/>
</dbReference>
<dbReference type="GO" id="GO:0005886">
    <property type="term" value="C:plasma membrane"/>
    <property type="evidence" value="ECO:0007669"/>
    <property type="project" value="UniProtKB-SubCell"/>
</dbReference>
<feature type="transmembrane region" description="Helical" evidence="6">
    <location>
        <begin position="406"/>
        <end position="425"/>
    </location>
</feature>
<feature type="domain" description="ComEC/Rec2-related protein" evidence="7">
    <location>
        <begin position="253"/>
        <end position="517"/>
    </location>
</feature>
<evidence type="ECO:0000259" key="8">
    <source>
        <dbReference type="Pfam" id="PF13567"/>
    </source>
</evidence>
<dbReference type="Proteomes" id="UP000178109">
    <property type="component" value="Unassembled WGS sequence"/>
</dbReference>
<keyword evidence="5 6" id="KW-0472">Membrane</keyword>
<evidence type="ECO:0000256" key="1">
    <source>
        <dbReference type="ARBA" id="ARBA00004651"/>
    </source>
</evidence>
<feature type="transmembrane region" description="Helical" evidence="6">
    <location>
        <begin position="306"/>
        <end position="339"/>
    </location>
</feature>
<reference evidence="9 10" key="1">
    <citation type="journal article" date="2016" name="Nat. Commun.">
        <title>Thousands of microbial genomes shed light on interconnected biogeochemical processes in an aquifer system.</title>
        <authorList>
            <person name="Anantharaman K."/>
            <person name="Brown C.T."/>
            <person name="Hug L.A."/>
            <person name="Sharon I."/>
            <person name="Castelle C.J."/>
            <person name="Probst A.J."/>
            <person name="Thomas B.C."/>
            <person name="Singh A."/>
            <person name="Wilkins M.J."/>
            <person name="Karaoz U."/>
            <person name="Brodie E.L."/>
            <person name="Williams K.H."/>
            <person name="Hubbard S.S."/>
            <person name="Banfield J.F."/>
        </authorList>
    </citation>
    <scope>NUCLEOTIDE SEQUENCE [LARGE SCALE GENOMIC DNA]</scope>
</reference>